<dbReference type="Pfam" id="PF00248">
    <property type="entry name" value="Aldo_ket_red"/>
    <property type="match status" value="1"/>
</dbReference>
<gene>
    <name evidence="5" type="ORF">SY89_00211</name>
</gene>
<dbReference type="GO" id="GO:0016616">
    <property type="term" value="F:oxidoreductase activity, acting on the CH-OH group of donors, NAD or NADP as acceptor"/>
    <property type="evidence" value="ECO:0007669"/>
    <property type="project" value="UniProtKB-ARBA"/>
</dbReference>
<dbReference type="STRING" id="699431.SY89_00211"/>
<keyword evidence="6" id="KW-1185">Reference proteome</keyword>
<dbReference type="AlphaFoldDB" id="A0A0P7HS54"/>
<dbReference type="InterPro" id="IPR018170">
    <property type="entry name" value="Aldo/ket_reductase_CS"/>
</dbReference>
<keyword evidence="2" id="KW-0521">NADP</keyword>
<dbReference type="Gene3D" id="3.20.20.100">
    <property type="entry name" value="NADP-dependent oxidoreductase domain"/>
    <property type="match status" value="1"/>
</dbReference>
<dbReference type="InterPro" id="IPR023210">
    <property type="entry name" value="NADP_OxRdtase_dom"/>
</dbReference>
<dbReference type="OrthoDB" id="275427at2157"/>
<proteinExistence type="inferred from homology"/>
<dbReference type="PRINTS" id="PR00069">
    <property type="entry name" value="ALDKETRDTASE"/>
</dbReference>
<dbReference type="PROSITE" id="PS00798">
    <property type="entry name" value="ALDOKETO_REDUCTASE_1"/>
    <property type="match status" value="1"/>
</dbReference>
<dbReference type="PANTHER" id="PTHR43827">
    <property type="entry name" value="2,5-DIKETO-D-GLUCONIC ACID REDUCTASE"/>
    <property type="match status" value="1"/>
</dbReference>
<dbReference type="EMBL" id="LGUC01000001">
    <property type="protein sequence ID" value="KPN29498.1"/>
    <property type="molecule type" value="Genomic_DNA"/>
</dbReference>
<dbReference type="Proteomes" id="UP000050535">
    <property type="component" value="Unassembled WGS sequence"/>
</dbReference>
<comment type="caution">
    <text evidence="5">The sequence shown here is derived from an EMBL/GenBank/DDBJ whole genome shotgun (WGS) entry which is preliminary data.</text>
</comment>
<reference evidence="6" key="1">
    <citation type="submission" date="2013-11" db="EMBL/GenBank/DDBJ databases">
        <authorList>
            <person name="Hoang H.T."/>
            <person name="Killian M.L."/>
            <person name="Madson D.M."/>
            <person name="Arruda P.H.E."/>
            <person name="Sun D."/>
            <person name="Schwartz K.J."/>
            <person name="Yoon K."/>
        </authorList>
    </citation>
    <scope>NUCLEOTIDE SEQUENCE [LARGE SCALE GENOMIC DNA]</scope>
    <source>
        <strain evidence="6">CDK2</strain>
    </source>
</reference>
<dbReference type="InterPro" id="IPR036812">
    <property type="entry name" value="NAD(P)_OxRdtase_dom_sf"/>
</dbReference>
<evidence type="ECO:0000313" key="6">
    <source>
        <dbReference type="Proteomes" id="UP000050535"/>
    </source>
</evidence>
<dbReference type="PATRIC" id="fig|699431.3.peg.230"/>
<dbReference type="SUPFAM" id="SSF51430">
    <property type="entry name" value="NAD(P)-linked oxidoreductase"/>
    <property type="match status" value="1"/>
</dbReference>
<dbReference type="RefSeq" id="WP_054582783.1">
    <property type="nucleotide sequence ID" value="NZ_LGUC01000001.1"/>
</dbReference>
<name>A0A0P7HS54_9EURY</name>
<evidence type="ECO:0000256" key="2">
    <source>
        <dbReference type="ARBA" id="ARBA00022857"/>
    </source>
</evidence>
<evidence type="ECO:0000256" key="1">
    <source>
        <dbReference type="ARBA" id="ARBA00007905"/>
    </source>
</evidence>
<dbReference type="PIRSF" id="PIRSF000097">
    <property type="entry name" value="AKR"/>
    <property type="match status" value="1"/>
</dbReference>
<protein>
    <submittedName>
        <fullName evidence="5">2,5-diketo-D-gluconate reductase B</fullName>
    </submittedName>
</protein>
<organism evidence="5 6">
    <name type="scientific">Halolamina pelagica</name>
    <dbReference type="NCBI Taxonomy" id="699431"/>
    <lineage>
        <taxon>Archaea</taxon>
        <taxon>Methanobacteriati</taxon>
        <taxon>Methanobacteriota</taxon>
        <taxon>Stenosarchaea group</taxon>
        <taxon>Halobacteria</taxon>
        <taxon>Halobacteriales</taxon>
        <taxon>Haloferacaceae</taxon>
    </lineage>
</organism>
<evidence type="ECO:0000256" key="3">
    <source>
        <dbReference type="ARBA" id="ARBA00023002"/>
    </source>
</evidence>
<sequence>MQEIPRLGLGTYENDDPEQCADSVRTALETGYRHVDTAQSYGNEAAVGDGLAAADVDREEVFVATKLATGNLAYDDAVETARESAERLGVDTIDLLYVHWPIDSYDPEGTIDALNDLHADGVVDAVGLSNFRIDQLDAAIERLDPPLAAHQVECHPMLPQDELRAHAVEHDYALVAYSPIARNQVADVEAIREIATAHDASPAQLSLAWLLSKANVVAIPKATSEAHIRDNWAARDLELDDEELAAIDGIDERHRVVDFDAAPWNQ</sequence>
<accession>A0A0P7HS54</accession>
<evidence type="ECO:0000313" key="5">
    <source>
        <dbReference type="EMBL" id="KPN29498.1"/>
    </source>
</evidence>
<dbReference type="InterPro" id="IPR020471">
    <property type="entry name" value="AKR"/>
</dbReference>
<evidence type="ECO:0000259" key="4">
    <source>
        <dbReference type="Pfam" id="PF00248"/>
    </source>
</evidence>
<feature type="domain" description="NADP-dependent oxidoreductase" evidence="4">
    <location>
        <begin position="7"/>
        <end position="251"/>
    </location>
</feature>
<comment type="similarity">
    <text evidence="1">Belongs to the aldo/keto reductase family.</text>
</comment>
<keyword evidence="3" id="KW-0560">Oxidoreductase</keyword>
<dbReference type="PANTHER" id="PTHR43827:SF3">
    <property type="entry name" value="NADP-DEPENDENT OXIDOREDUCTASE DOMAIN-CONTAINING PROTEIN"/>
    <property type="match status" value="1"/>
</dbReference>